<evidence type="ECO:0000313" key="5">
    <source>
        <dbReference type="Proteomes" id="UP001595455"/>
    </source>
</evidence>
<accession>A0A371YJF7</accession>
<dbReference type="EMBL" id="PYIX02000092">
    <property type="protein sequence ID" value="RFC81484.1"/>
    <property type="molecule type" value="Genomic_DNA"/>
</dbReference>
<dbReference type="Proteomes" id="UP001595455">
    <property type="component" value="Unassembled WGS sequence"/>
</dbReference>
<dbReference type="Proteomes" id="UP000240957">
    <property type="component" value="Unassembled WGS sequence"/>
</dbReference>
<dbReference type="Pfam" id="PF08708">
    <property type="entry name" value="PriCT_1"/>
    <property type="match status" value="1"/>
</dbReference>
<dbReference type="Gene3D" id="1.10.340.50">
    <property type="match status" value="1"/>
</dbReference>
<evidence type="ECO:0000259" key="1">
    <source>
        <dbReference type="SMART" id="SM00942"/>
    </source>
</evidence>
<evidence type="ECO:0000313" key="4">
    <source>
        <dbReference type="Proteomes" id="UP000240957"/>
    </source>
</evidence>
<dbReference type="InterPro" id="IPR013321">
    <property type="entry name" value="Arc_rbn_hlx_hlx"/>
</dbReference>
<dbReference type="Gene3D" id="1.10.1220.10">
    <property type="entry name" value="Met repressor-like"/>
    <property type="match status" value="1"/>
</dbReference>
<reference evidence="3 4" key="2">
    <citation type="submission" date="2018-08" db="EMBL/GenBank/DDBJ databases">
        <title>The draft genome of Acinetobacter sichuanensis strain WCHAc060041.</title>
        <authorList>
            <person name="Qin J."/>
            <person name="Feng Y."/>
            <person name="Zong Z."/>
        </authorList>
    </citation>
    <scope>NUCLEOTIDE SEQUENCE [LARGE SCALE GENOMIC DNA]</scope>
    <source>
        <strain evidence="3 4">WCHAc060041</strain>
    </source>
</reference>
<sequence length="293" mass="33639">MSDAQFSADFYKKIPHKPYCTDDLGYCFINPKQIAIKKRYLQHNPPCKVVYLVFDLDRNDGVMAWFDAGLPKPTWTSQNPENGHAHIGYELKAPVSTTTASKQKIIDYLAVIEAAMARKMGADSGYSGLLTKNPCHTYWRTTIWTREAYELNYLADFVDLKPLTQKERGIGLGRNCTLFDIARKWAYKAIREYRGNTFDSWLDAVLKECLSVNSAFLEPLPYSEIKATARSIAKYCWKKDAYCYQEFIDRQSRKGKLGGINSGIARRKNSEAELKPWESLGISRATYYRNKKK</sequence>
<dbReference type="InterPro" id="IPR014820">
    <property type="entry name" value="PriCT_1"/>
</dbReference>
<organism evidence="3 4">
    <name type="scientific">Acinetobacter sichuanensis</name>
    <dbReference type="NCBI Taxonomy" id="2136183"/>
    <lineage>
        <taxon>Bacteria</taxon>
        <taxon>Pseudomonadati</taxon>
        <taxon>Pseudomonadota</taxon>
        <taxon>Gammaproteobacteria</taxon>
        <taxon>Moraxellales</taxon>
        <taxon>Moraxellaceae</taxon>
        <taxon>Acinetobacter</taxon>
    </lineage>
</organism>
<keyword evidence="5" id="KW-1185">Reference proteome</keyword>
<dbReference type="InterPro" id="IPR004322">
    <property type="entry name" value="Plasmid_replicase_bac"/>
</dbReference>
<dbReference type="OrthoDB" id="5445431at2"/>
<dbReference type="SMART" id="SM00942">
    <property type="entry name" value="PriCT_1"/>
    <property type="match status" value="1"/>
</dbReference>
<evidence type="ECO:0000313" key="2">
    <source>
        <dbReference type="EMBL" id="MFC2995407.1"/>
    </source>
</evidence>
<dbReference type="GO" id="GO:0006355">
    <property type="term" value="P:regulation of DNA-templated transcription"/>
    <property type="evidence" value="ECO:0007669"/>
    <property type="project" value="InterPro"/>
</dbReference>
<reference evidence="5" key="3">
    <citation type="journal article" date="2019" name="Int. J. Syst. Evol. Microbiol.">
        <title>The Global Catalogue of Microorganisms (GCM) 10K type strain sequencing project: providing services to taxonomists for standard genome sequencing and annotation.</title>
        <authorList>
            <consortium name="The Broad Institute Genomics Platform"/>
            <consortium name="The Broad Institute Genome Sequencing Center for Infectious Disease"/>
            <person name="Wu L."/>
            <person name="Ma J."/>
        </authorList>
    </citation>
    <scope>NUCLEOTIDE SEQUENCE [LARGE SCALE GENOMIC DNA]</scope>
    <source>
        <strain evidence="5">KCTC 62575</strain>
    </source>
</reference>
<gene>
    <name evidence="2" type="ORF">ACFODO_09020</name>
    <name evidence="3" type="ORF">C9E89_021600</name>
</gene>
<reference evidence="2" key="4">
    <citation type="submission" date="2024-09" db="EMBL/GenBank/DDBJ databases">
        <authorList>
            <person name="Sun Q."/>
            <person name="Mori K."/>
        </authorList>
    </citation>
    <scope>NUCLEOTIDE SEQUENCE</scope>
    <source>
        <strain evidence="2">KCTC 62575</strain>
    </source>
</reference>
<dbReference type="Pfam" id="PF03090">
    <property type="entry name" value="Replicase"/>
    <property type="match status" value="1"/>
</dbReference>
<protein>
    <submittedName>
        <fullName evidence="3">Plasmid replicase</fullName>
    </submittedName>
    <submittedName>
        <fullName evidence="2">Replication initiation protein</fullName>
    </submittedName>
</protein>
<evidence type="ECO:0000313" key="3">
    <source>
        <dbReference type="EMBL" id="RFC81484.1"/>
    </source>
</evidence>
<proteinExistence type="predicted"/>
<dbReference type="AlphaFoldDB" id="A0A371YJF7"/>
<dbReference type="RefSeq" id="WP_107010183.1">
    <property type="nucleotide sequence ID" value="NZ_JBHRSF010000024.1"/>
</dbReference>
<name>A0A371YJF7_9GAMM</name>
<reference evidence="2" key="1">
    <citation type="journal article" date="2014" name="Int. J. Syst. Evol. Microbiol.">
        <title>Complete genome of a new Firmicutes species belonging to the dominant human colonic microbiota ('Ruminococcus bicirculans') reveals two chromosomes and a selective capacity to utilize plant glucans.</title>
        <authorList>
            <consortium name="NISC Comparative Sequencing Program"/>
            <person name="Wegmann U."/>
            <person name="Louis P."/>
            <person name="Goesmann A."/>
            <person name="Henrissat B."/>
            <person name="Duncan S.H."/>
            <person name="Flint H.J."/>
        </authorList>
    </citation>
    <scope>NUCLEOTIDE SEQUENCE</scope>
    <source>
        <strain evidence="2">KCTC 62575</strain>
    </source>
</reference>
<dbReference type="EMBL" id="JBHRSF010000024">
    <property type="protein sequence ID" value="MFC2995407.1"/>
    <property type="molecule type" value="Genomic_DNA"/>
</dbReference>
<comment type="caution">
    <text evidence="3">The sequence shown here is derived from an EMBL/GenBank/DDBJ whole genome shotgun (WGS) entry which is preliminary data.</text>
</comment>
<feature type="domain" description="Primase C-terminal 1" evidence="1">
    <location>
        <begin position="167"/>
        <end position="238"/>
    </location>
</feature>